<organism evidence="1 2">
    <name type="scientific">Monilinia fructicola</name>
    <name type="common">Brown rot fungus</name>
    <name type="synonym">Ciboria fructicola</name>
    <dbReference type="NCBI Taxonomy" id="38448"/>
    <lineage>
        <taxon>Eukaryota</taxon>
        <taxon>Fungi</taxon>
        <taxon>Dikarya</taxon>
        <taxon>Ascomycota</taxon>
        <taxon>Pezizomycotina</taxon>
        <taxon>Leotiomycetes</taxon>
        <taxon>Helotiales</taxon>
        <taxon>Sclerotiniaceae</taxon>
        <taxon>Monilinia</taxon>
    </lineage>
</organism>
<evidence type="ECO:0000313" key="1">
    <source>
        <dbReference type="EMBL" id="KAA8573072.1"/>
    </source>
</evidence>
<sequence>MNLLGFWRKWKWKSTVALGMLCSCAQFELSYIETFVTYLYKQLNSATLQGPNEHSMEYSYESGDPEAYHFIYS</sequence>
<gene>
    <name evidence="1" type="ORF">EYC84_003605</name>
</gene>
<proteinExistence type="predicted"/>
<dbReference type="Proteomes" id="UP000322873">
    <property type="component" value="Unassembled WGS sequence"/>
</dbReference>
<name>A0A5M9JZD1_MONFR</name>
<evidence type="ECO:0000313" key="2">
    <source>
        <dbReference type="Proteomes" id="UP000322873"/>
    </source>
</evidence>
<dbReference type="AlphaFoldDB" id="A0A5M9JZD1"/>
<keyword evidence="2" id="KW-1185">Reference proteome</keyword>
<protein>
    <submittedName>
        <fullName evidence="1">Uncharacterized protein</fullName>
    </submittedName>
</protein>
<accession>A0A5M9JZD1</accession>
<reference evidence="1 2" key="1">
    <citation type="submission" date="2019-06" db="EMBL/GenBank/DDBJ databases">
        <title>Genome Sequence of the Brown Rot Fungal Pathogen Monilinia fructicola.</title>
        <authorList>
            <person name="De Miccolis Angelini R.M."/>
            <person name="Landi L."/>
            <person name="Abate D."/>
            <person name="Pollastro S."/>
            <person name="Romanazzi G."/>
            <person name="Faretra F."/>
        </authorList>
    </citation>
    <scope>NUCLEOTIDE SEQUENCE [LARGE SCALE GENOMIC DNA]</scope>
    <source>
        <strain evidence="1 2">Mfrc123</strain>
    </source>
</reference>
<dbReference type="EMBL" id="VICG01000004">
    <property type="protein sequence ID" value="KAA8573072.1"/>
    <property type="molecule type" value="Genomic_DNA"/>
</dbReference>
<comment type="caution">
    <text evidence="1">The sequence shown here is derived from an EMBL/GenBank/DDBJ whole genome shotgun (WGS) entry which is preliminary data.</text>
</comment>